<evidence type="ECO:0000313" key="1">
    <source>
        <dbReference type="EMBL" id="EGZ50296.1"/>
    </source>
</evidence>
<dbReference type="HOGENOM" id="CLU_3273326_0_0_4"/>
<dbReference type="STRING" id="1030841.HMPREF9370_0516"/>
<reference evidence="1 2" key="1">
    <citation type="submission" date="2011-06" db="EMBL/GenBank/DDBJ databases">
        <authorList>
            <person name="Muzny D."/>
            <person name="Qin X."/>
            <person name="Deng J."/>
            <person name="Jiang H."/>
            <person name="Liu Y."/>
            <person name="Qu J."/>
            <person name="Song X.-Z."/>
            <person name="Zhang L."/>
            <person name="Thornton R."/>
            <person name="Coyle M."/>
            <person name="Francisco L."/>
            <person name="Jackson L."/>
            <person name="Javaid M."/>
            <person name="Korchina V."/>
            <person name="Kovar C."/>
            <person name="Mata R."/>
            <person name="Mathew T."/>
            <person name="Ngo R."/>
            <person name="Nguyen L."/>
            <person name="Nguyen N."/>
            <person name="Okwuonu G."/>
            <person name="Ongeri F."/>
            <person name="Pham C."/>
            <person name="Simmons D."/>
            <person name="Wilczek-Boney K."/>
            <person name="Hale W."/>
            <person name="Jakkamsetti A."/>
            <person name="Pham P."/>
            <person name="Ruth R."/>
            <person name="San Lucas F."/>
            <person name="Warren J."/>
            <person name="Zhang J."/>
            <person name="Zhao Z."/>
            <person name="Zhou C."/>
            <person name="Zhu D."/>
            <person name="Lee S."/>
            <person name="Bess C."/>
            <person name="Blankenburg K."/>
            <person name="Forbes L."/>
            <person name="Fu Q."/>
            <person name="Gubbala S."/>
            <person name="Hirani K."/>
            <person name="Jayaseelan J.C."/>
            <person name="Lara F."/>
            <person name="Munidasa M."/>
            <person name="Palculict T."/>
            <person name="Patil S."/>
            <person name="Pu L.-L."/>
            <person name="Saada N."/>
            <person name="Tang L."/>
            <person name="Weissenberger G."/>
            <person name="Zhu Y."/>
            <person name="Hemphill L."/>
            <person name="Shang Y."/>
            <person name="Youmans B."/>
            <person name="Ayvaz T."/>
            <person name="Ross M."/>
            <person name="Santibanez J."/>
            <person name="Aqrawi P."/>
            <person name="Gross S."/>
            <person name="Joshi V."/>
            <person name="Fowler G."/>
            <person name="Nazareth L."/>
            <person name="Reid J."/>
            <person name="Worley K."/>
            <person name="Petrosino J."/>
            <person name="Highlander S."/>
            <person name="Gibbs R."/>
        </authorList>
    </citation>
    <scope>NUCLEOTIDE SEQUENCE [LARGE SCALE GENOMIC DNA]</scope>
    <source>
        <strain evidence="1 2">9715</strain>
    </source>
</reference>
<dbReference type="Proteomes" id="UP000005336">
    <property type="component" value="Unassembled WGS sequence"/>
</dbReference>
<comment type="caution">
    <text evidence="1">The sequence shown here is derived from an EMBL/GenBank/DDBJ whole genome shotgun (WGS) entry which is preliminary data.</text>
</comment>
<dbReference type="AlphaFoldDB" id="G4CN57"/>
<dbReference type="PATRIC" id="fig|1030841.3.peg.505"/>
<proteinExistence type="predicted"/>
<sequence>MLITVANIKADAETKPCLSEKAFSDRHGLWSGRLLMVKPLA</sequence>
<protein>
    <submittedName>
        <fullName evidence="1">Uncharacterized protein</fullName>
    </submittedName>
</protein>
<accession>G4CN57</accession>
<organism evidence="1 2">
    <name type="scientific">Neisseria wadsworthii 9715</name>
    <dbReference type="NCBI Taxonomy" id="1030841"/>
    <lineage>
        <taxon>Bacteria</taxon>
        <taxon>Pseudomonadati</taxon>
        <taxon>Pseudomonadota</taxon>
        <taxon>Betaproteobacteria</taxon>
        <taxon>Neisseriales</taxon>
        <taxon>Neisseriaceae</taxon>
        <taxon>Neisseria</taxon>
    </lineage>
</organism>
<evidence type="ECO:0000313" key="2">
    <source>
        <dbReference type="Proteomes" id="UP000005336"/>
    </source>
</evidence>
<keyword evidence="2" id="KW-1185">Reference proteome</keyword>
<gene>
    <name evidence="1" type="ORF">HMPREF9370_0516</name>
</gene>
<name>G4CN57_9NEIS</name>
<dbReference type="EMBL" id="AGAZ01000023">
    <property type="protein sequence ID" value="EGZ50296.1"/>
    <property type="molecule type" value="Genomic_DNA"/>
</dbReference>